<keyword evidence="2" id="KW-1185">Reference proteome</keyword>
<dbReference type="RefSeq" id="WP_176865800.1">
    <property type="nucleotide sequence ID" value="NZ_JABXWT010000008.1"/>
</dbReference>
<sequence length="217" mass="23434">MSWVRVSVTAFFLSMVYPLIVDGVALAAGEKEDDAPTDEVIFVPPEIGAPKDRMGAGTRDVSSETTSGMLLLLVPEDGGLTTLPSPPLVWRLTHGHRGDLVVGLNPSGTDGPQFRIKGPFPAGDYGLDLGRQNFQLDTNLVYVWHVTLLDQNTGAVAERATGLIERFPESFRFNDPAANGYWFDALSEFVDISLSGRIHATKPDQFEQLMASAGVGS</sequence>
<evidence type="ECO:0000313" key="2">
    <source>
        <dbReference type="Proteomes" id="UP000630805"/>
    </source>
</evidence>
<proteinExistence type="predicted"/>
<dbReference type="EMBL" id="JABXWT010000008">
    <property type="protein sequence ID" value="NVO56903.1"/>
    <property type="molecule type" value="Genomic_DNA"/>
</dbReference>
<organism evidence="1 2">
    <name type="scientific">Ruegeria haliotis</name>
    <dbReference type="NCBI Taxonomy" id="2747601"/>
    <lineage>
        <taxon>Bacteria</taxon>
        <taxon>Pseudomonadati</taxon>
        <taxon>Pseudomonadota</taxon>
        <taxon>Alphaproteobacteria</taxon>
        <taxon>Rhodobacterales</taxon>
        <taxon>Roseobacteraceae</taxon>
        <taxon>Ruegeria</taxon>
    </lineage>
</organism>
<dbReference type="Proteomes" id="UP000630805">
    <property type="component" value="Unassembled WGS sequence"/>
</dbReference>
<dbReference type="Pfam" id="PF06051">
    <property type="entry name" value="DUF928"/>
    <property type="match status" value="1"/>
</dbReference>
<reference evidence="1 2" key="1">
    <citation type="submission" date="2020-06" db="EMBL/GenBank/DDBJ databases">
        <authorList>
            <person name="Cao W.R."/>
        </authorList>
    </citation>
    <scope>NUCLEOTIDE SEQUENCE [LARGE SCALE GENOMIC DNA]</scope>
    <source>
        <strain evidence="1 2">B1Z28</strain>
    </source>
</reference>
<evidence type="ECO:0000313" key="1">
    <source>
        <dbReference type="EMBL" id="NVO56903.1"/>
    </source>
</evidence>
<name>A0ABX2PRW2_9RHOB</name>
<dbReference type="InterPro" id="IPR010328">
    <property type="entry name" value="DUF928"/>
</dbReference>
<gene>
    <name evidence="1" type="ORF">HW561_14000</name>
</gene>
<comment type="caution">
    <text evidence="1">The sequence shown here is derived from an EMBL/GenBank/DDBJ whole genome shotgun (WGS) entry which is preliminary data.</text>
</comment>
<protein>
    <submittedName>
        <fullName evidence="1">DUF928 domain-containing protein</fullName>
    </submittedName>
</protein>
<accession>A0ABX2PRW2</accession>